<dbReference type="EMBL" id="MT144387">
    <property type="protein sequence ID" value="QJA53021.1"/>
    <property type="molecule type" value="Genomic_DNA"/>
</dbReference>
<reference evidence="1" key="1">
    <citation type="submission" date="2020-03" db="EMBL/GenBank/DDBJ databases">
        <title>The deep terrestrial virosphere.</title>
        <authorList>
            <person name="Holmfeldt K."/>
            <person name="Nilsson E."/>
            <person name="Simone D."/>
            <person name="Lopez-Fernandez M."/>
            <person name="Wu X."/>
            <person name="de Brujin I."/>
            <person name="Lundin D."/>
            <person name="Andersson A."/>
            <person name="Bertilsson S."/>
            <person name="Dopson M."/>
        </authorList>
    </citation>
    <scope>NUCLEOTIDE SEQUENCE</scope>
    <source>
        <strain evidence="1">TM448A03150</strain>
    </source>
</reference>
<dbReference type="AlphaFoldDB" id="A0A6H2A044"/>
<proteinExistence type="predicted"/>
<organism evidence="1">
    <name type="scientific">viral metagenome</name>
    <dbReference type="NCBI Taxonomy" id="1070528"/>
    <lineage>
        <taxon>unclassified sequences</taxon>
        <taxon>metagenomes</taxon>
        <taxon>organismal metagenomes</taxon>
    </lineage>
</organism>
<sequence>MSSPEEVTVYVEIPLRVRYYATPAEGDGINEPRYSPSIEIDEVIWPSPEQIALIESENEGTVYDECLEDANAKKQSALEAKAEAEWERRKEL</sequence>
<protein>
    <submittedName>
        <fullName evidence="1">Uncharacterized protein</fullName>
    </submittedName>
</protein>
<gene>
    <name evidence="1" type="ORF">TM448A03150_0006</name>
</gene>
<evidence type="ECO:0000313" key="1">
    <source>
        <dbReference type="EMBL" id="QJA53021.1"/>
    </source>
</evidence>
<accession>A0A6H2A044</accession>
<name>A0A6H2A044_9ZZZZ</name>